<dbReference type="InterPro" id="IPR050879">
    <property type="entry name" value="Acyltransferase_3"/>
</dbReference>
<gene>
    <name evidence="4" type="ORF">H9652_15190</name>
</gene>
<evidence type="ECO:0000259" key="2">
    <source>
        <dbReference type="Pfam" id="PF01757"/>
    </source>
</evidence>
<dbReference type="PANTHER" id="PTHR23028">
    <property type="entry name" value="ACETYLTRANSFERASE"/>
    <property type="match status" value="1"/>
</dbReference>
<organism evidence="4 5">
    <name type="scientific">Oerskovia rustica</name>
    <dbReference type="NCBI Taxonomy" id="2762237"/>
    <lineage>
        <taxon>Bacteria</taxon>
        <taxon>Bacillati</taxon>
        <taxon>Actinomycetota</taxon>
        <taxon>Actinomycetes</taxon>
        <taxon>Micrococcales</taxon>
        <taxon>Cellulomonadaceae</taxon>
        <taxon>Oerskovia</taxon>
    </lineage>
</organism>
<reference evidence="4 5" key="1">
    <citation type="submission" date="2020-08" db="EMBL/GenBank/DDBJ databases">
        <title>A Genomic Blueprint of the Chicken Gut Microbiome.</title>
        <authorList>
            <person name="Gilroy R."/>
            <person name="Ravi A."/>
            <person name="Getino M."/>
            <person name="Pursley I."/>
            <person name="Horton D.L."/>
            <person name="Alikhan N.-F."/>
            <person name="Baker D."/>
            <person name="Gharbi K."/>
            <person name="Hall N."/>
            <person name="Watson M."/>
            <person name="Adriaenssens E.M."/>
            <person name="Foster-Nyarko E."/>
            <person name="Jarju S."/>
            <person name="Secka A."/>
            <person name="Antonio M."/>
            <person name="Oren A."/>
            <person name="Chaudhuri R."/>
            <person name="La Ragione R.M."/>
            <person name="Hildebrand F."/>
            <person name="Pallen M.J."/>
        </authorList>
    </citation>
    <scope>NUCLEOTIDE SEQUENCE [LARGE SCALE GENOMIC DNA]</scope>
    <source>
        <strain evidence="4 5">Sa4CUA1</strain>
    </source>
</reference>
<feature type="transmembrane region" description="Helical" evidence="1">
    <location>
        <begin position="352"/>
        <end position="369"/>
    </location>
</feature>
<dbReference type="GO" id="GO:0016746">
    <property type="term" value="F:acyltransferase activity"/>
    <property type="evidence" value="ECO:0007669"/>
    <property type="project" value="UniProtKB-KW"/>
</dbReference>
<proteinExistence type="predicted"/>
<feature type="domain" description="Acyltransferase 3" evidence="2">
    <location>
        <begin position="15"/>
        <end position="365"/>
    </location>
</feature>
<evidence type="ECO:0000259" key="3">
    <source>
        <dbReference type="Pfam" id="PF19040"/>
    </source>
</evidence>
<feature type="domain" description="SGNH" evidence="3">
    <location>
        <begin position="470"/>
        <end position="683"/>
    </location>
</feature>
<keyword evidence="1" id="KW-0812">Transmembrane</keyword>
<feature type="transmembrane region" description="Helical" evidence="1">
    <location>
        <begin position="154"/>
        <end position="172"/>
    </location>
</feature>
<keyword evidence="4" id="KW-0808">Transferase</keyword>
<feature type="transmembrane region" description="Helical" evidence="1">
    <location>
        <begin position="81"/>
        <end position="101"/>
    </location>
</feature>
<dbReference type="InterPro" id="IPR002656">
    <property type="entry name" value="Acyl_transf_3_dom"/>
</dbReference>
<dbReference type="Proteomes" id="UP000641803">
    <property type="component" value="Unassembled WGS sequence"/>
</dbReference>
<keyword evidence="4" id="KW-0012">Acyltransferase</keyword>
<keyword evidence="5" id="KW-1185">Reference proteome</keyword>
<dbReference type="RefSeq" id="WP_191796993.1">
    <property type="nucleotide sequence ID" value="NZ_JACSQQ010000029.1"/>
</dbReference>
<dbReference type="Pfam" id="PF01757">
    <property type="entry name" value="Acyl_transf_3"/>
    <property type="match status" value="1"/>
</dbReference>
<name>A0ABR8RVG7_9CELL</name>
<dbReference type="Pfam" id="PF19040">
    <property type="entry name" value="SGNH"/>
    <property type="match status" value="1"/>
</dbReference>
<accession>A0ABR8RVG7</accession>
<dbReference type="EMBL" id="JACSQQ010000029">
    <property type="protein sequence ID" value="MBD7951748.1"/>
    <property type="molecule type" value="Genomic_DNA"/>
</dbReference>
<evidence type="ECO:0000313" key="4">
    <source>
        <dbReference type="EMBL" id="MBD7951748.1"/>
    </source>
</evidence>
<dbReference type="InterPro" id="IPR043968">
    <property type="entry name" value="SGNH"/>
</dbReference>
<feature type="transmembrane region" description="Helical" evidence="1">
    <location>
        <begin position="284"/>
        <end position="305"/>
    </location>
</feature>
<feature type="transmembrane region" description="Helical" evidence="1">
    <location>
        <begin position="254"/>
        <end position="272"/>
    </location>
</feature>
<evidence type="ECO:0000313" key="5">
    <source>
        <dbReference type="Proteomes" id="UP000641803"/>
    </source>
</evidence>
<comment type="caution">
    <text evidence="4">The sequence shown here is derived from an EMBL/GenBank/DDBJ whole genome shotgun (WGS) entry which is preliminary data.</text>
</comment>
<keyword evidence="1" id="KW-0472">Membrane</keyword>
<sequence>MSSGTGRGRPGFRGDVEGLRALAVVLVLLFHAQVPGVPGGYVGVDVFFAISGFLITGILLRQLASAGRIALPAFFAGRARRILPAASVVLVGTALAAWLVLPPLRARDTMIDVVASALQVANLRFIAQETDYMAASAAPSPVLHYWSLAVEEQFYLVVPLLLALVGVVAARVRRSPLPAAVAVLAVGTVASFVVSLVLTSSDPALAYMSPLTRAWQFGLGGLLAAAVLRRPDGATSPPRGGVTGGLGHPALRRVAWTLAGWAGLGAVVWSAVVHDESTPFPGTAALWPTLGTVALLAVPATVRTARGSVGHLLALSPVRAVGRLSFAWYLVHWPVLVLADAVWGPLTWPQRVVLTLGAGGVAWLVLQGVESPLRRSPVVALRPSASYSVGFTGVVLALVASLGAGSAVYAGLEGDEVGSAQVRLDTIFDPSALARTGGPVTPGLTRAALDAPPAETPCLGALGLSETAWPAECVVGPEGGREVVLFGDSKAFQWSGALRDVALAQGWHLSIVTKGGCTPADLPQALLEESQHCEAWRDAQIEKIAARADVVIVGSSAAYFESEEAADRREAAWGSTLGRFAAAGVPVVYLRDTPTPGVDVPSCVSGALDDWDACSFPRAQALPADPLVVDVVLGDVPGVEVVDVSGVVCAQERCPAVLGGLLLYRDGSHLTATAVEALRPELERRLVETSALGG</sequence>
<protein>
    <submittedName>
        <fullName evidence="4">Acyltransferase</fullName>
    </submittedName>
</protein>
<feature type="transmembrane region" description="Helical" evidence="1">
    <location>
        <begin position="179"/>
        <end position="198"/>
    </location>
</feature>
<evidence type="ECO:0000256" key="1">
    <source>
        <dbReference type="SAM" id="Phobius"/>
    </source>
</evidence>
<feature type="transmembrane region" description="Helical" evidence="1">
    <location>
        <begin position="40"/>
        <end position="60"/>
    </location>
</feature>
<keyword evidence="1" id="KW-1133">Transmembrane helix</keyword>
<dbReference type="PANTHER" id="PTHR23028:SF53">
    <property type="entry name" value="ACYL_TRANSF_3 DOMAIN-CONTAINING PROTEIN"/>
    <property type="match status" value="1"/>
</dbReference>
<feature type="transmembrane region" description="Helical" evidence="1">
    <location>
        <begin position="389"/>
        <end position="412"/>
    </location>
</feature>